<dbReference type="RefSeq" id="WP_087647632.1">
    <property type="nucleotide sequence ID" value="NZ_FCON02000084.1"/>
</dbReference>
<dbReference type="Proteomes" id="UP000054770">
    <property type="component" value="Unassembled WGS sequence"/>
</dbReference>
<keyword evidence="2" id="KW-1185">Reference proteome</keyword>
<name>A0A158KEW9_9BURK</name>
<sequence length="125" mass="14152">MTKFDIAALARHRENLKAEGYRRISVFISPQLRCLLANHRRRGESTGALLDRLLVAELAARPHCSADNVQDARMIRRTQNQIRHTWQPSNNGPRTLSVKIREPDGSGVLITARDAVRFEKGKEPS</sequence>
<reference evidence="1" key="1">
    <citation type="submission" date="2016-01" db="EMBL/GenBank/DDBJ databases">
        <authorList>
            <person name="Peeters C."/>
        </authorList>
    </citation>
    <scope>NUCLEOTIDE SEQUENCE [LARGE SCALE GENOMIC DNA]</scope>
    <source>
        <strain evidence="1">LMG 22940</strain>
    </source>
</reference>
<organism evidence="1 2">
    <name type="scientific">Caballeronia choica</name>
    <dbReference type="NCBI Taxonomy" id="326476"/>
    <lineage>
        <taxon>Bacteria</taxon>
        <taxon>Pseudomonadati</taxon>
        <taxon>Pseudomonadota</taxon>
        <taxon>Betaproteobacteria</taxon>
        <taxon>Burkholderiales</taxon>
        <taxon>Burkholderiaceae</taxon>
        <taxon>Caballeronia</taxon>
    </lineage>
</organism>
<comment type="caution">
    <text evidence="1">The sequence shown here is derived from an EMBL/GenBank/DDBJ whole genome shotgun (WGS) entry which is preliminary data.</text>
</comment>
<evidence type="ECO:0000313" key="2">
    <source>
        <dbReference type="Proteomes" id="UP000054770"/>
    </source>
</evidence>
<accession>A0A158KEW9</accession>
<protein>
    <submittedName>
        <fullName evidence="1">Uncharacterized protein</fullName>
    </submittedName>
</protein>
<proteinExistence type="predicted"/>
<evidence type="ECO:0000313" key="1">
    <source>
        <dbReference type="EMBL" id="SAL79339.1"/>
    </source>
</evidence>
<gene>
    <name evidence="1" type="ORF">AWB68_05612</name>
</gene>
<dbReference type="AlphaFoldDB" id="A0A158KEW9"/>
<dbReference type="EMBL" id="FCON02000084">
    <property type="protein sequence ID" value="SAL79339.1"/>
    <property type="molecule type" value="Genomic_DNA"/>
</dbReference>